<keyword evidence="2" id="KW-1185">Reference proteome</keyword>
<gene>
    <name evidence="1" type="ORF">V6N12_062638</name>
</gene>
<evidence type="ECO:0000313" key="1">
    <source>
        <dbReference type="EMBL" id="KAK8574961.1"/>
    </source>
</evidence>
<reference evidence="1 2" key="1">
    <citation type="journal article" date="2024" name="G3 (Bethesda)">
        <title>Genome assembly of Hibiscus sabdariffa L. provides insights into metabolisms of medicinal natural products.</title>
        <authorList>
            <person name="Kim T."/>
        </authorList>
    </citation>
    <scope>NUCLEOTIDE SEQUENCE [LARGE SCALE GENOMIC DNA]</scope>
    <source>
        <strain evidence="1">TK-2024</strain>
        <tissue evidence="1">Old leaves</tissue>
    </source>
</reference>
<dbReference type="EMBL" id="JBBPBM010000007">
    <property type="protein sequence ID" value="KAK8574961.1"/>
    <property type="molecule type" value="Genomic_DNA"/>
</dbReference>
<comment type="caution">
    <text evidence="1">The sequence shown here is derived from an EMBL/GenBank/DDBJ whole genome shotgun (WGS) entry which is preliminary data.</text>
</comment>
<organism evidence="1 2">
    <name type="scientific">Hibiscus sabdariffa</name>
    <name type="common">roselle</name>
    <dbReference type="NCBI Taxonomy" id="183260"/>
    <lineage>
        <taxon>Eukaryota</taxon>
        <taxon>Viridiplantae</taxon>
        <taxon>Streptophyta</taxon>
        <taxon>Embryophyta</taxon>
        <taxon>Tracheophyta</taxon>
        <taxon>Spermatophyta</taxon>
        <taxon>Magnoliopsida</taxon>
        <taxon>eudicotyledons</taxon>
        <taxon>Gunneridae</taxon>
        <taxon>Pentapetalae</taxon>
        <taxon>rosids</taxon>
        <taxon>malvids</taxon>
        <taxon>Malvales</taxon>
        <taxon>Malvaceae</taxon>
        <taxon>Malvoideae</taxon>
        <taxon>Hibiscus</taxon>
    </lineage>
</organism>
<sequence length="85" mass="9245">MIKSIDFHTGCLFSQDPIRIHENYDVPMGVDFEDIPISQVEGLKRPCTTSDSPNALHGLSTDMNVKASLTNPSSLAGLAKQASRE</sequence>
<protein>
    <submittedName>
        <fullName evidence="1">Uncharacterized protein</fullName>
    </submittedName>
</protein>
<name>A0ABR2F9F7_9ROSI</name>
<evidence type="ECO:0000313" key="2">
    <source>
        <dbReference type="Proteomes" id="UP001472677"/>
    </source>
</evidence>
<accession>A0ABR2F9F7</accession>
<proteinExistence type="predicted"/>
<dbReference type="Proteomes" id="UP001472677">
    <property type="component" value="Unassembled WGS sequence"/>
</dbReference>